<dbReference type="PANTHER" id="PTHR43143">
    <property type="entry name" value="METALLOPHOSPHOESTERASE, CALCINEURIN SUPERFAMILY"/>
    <property type="match status" value="1"/>
</dbReference>
<evidence type="ECO:0000313" key="4">
    <source>
        <dbReference type="Proteomes" id="UP000244896"/>
    </source>
</evidence>
<keyword evidence="1" id="KW-0732">Signal</keyword>
<keyword evidence="4" id="KW-1185">Reference proteome</keyword>
<accession>A0A2U8E4B0</accession>
<dbReference type="Pfam" id="PF00149">
    <property type="entry name" value="Metallophos"/>
    <property type="match status" value="1"/>
</dbReference>
<evidence type="ECO:0000313" key="3">
    <source>
        <dbReference type="EMBL" id="AWI09384.1"/>
    </source>
</evidence>
<gene>
    <name evidence="3" type="ORF">CKA38_09115</name>
</gene>
<reference evidence="3 4" key="1">
    <citation type="journal article" date="2018" name="Syst. Appl. Microbiol.">
        <title>Ereboglobus luteus gen. nov. sp. nov. from cockroach guts, and new insights into the oxygen relationship of the genera Opitutus and Didymococcus (Verrucomicrobia: Opitutaceae).</title>
        <authorList>
            <person name="Tegtmeier D."/>
            <person name="Belitz A."/>
            <person name="Radek R."/>
            <person name="Heimerl T."/>
            <person name="Brune A."/>
        </authorList>
    </citation>
    <scope>NUCLEOTIDE SEQUENCE [LARGE SCALE GENOMIC DNA]</scope>
    <source>
        <strain evidence="3 4">Ho45</strain>
    </source>
</reference>
<sequence>MNLPKKTPALFVLAFLFAASALANTNTAADITGSDFKTITFQNGSDGYSGTVDVRVAKNTPAAHDPKSAVFWIQYERDPETNKFKNNSVALLRFDNLFGNAPGQIPPGSPIVKATLRLHSGHSKNAESRNRLNLNRMLVPWDASAAWNYPAWGRNGIQTDDREAAAEPDDLAIFNEKDVARDFDVTRTLRAWSGGAPNHGWLLHHVFRKTSNALGIVSSHSKAAQKRPQLTITYDANPANRAPVAADLAAARAAPGSATLSLRADDPDGGPLTVTFLARRRPDAARDLNLVLLPDTQYYVRERHNGTAAMFIAQTDWVIRHARPLNIAAVLHLGDITDRGDVERNEWVNAANAMYRLGDPAATGRPDGIPYILAVGNHDQRYENGTWEGPATLFNEYFGVKHFSQKSYYGGHYGKNNNNYYIFFDSGPEKFVVVSLEYDASAKRPEVLQWADGILKKHADRRAIIITHSTLTPGIQSAHTKDGAAAYAALKGNKNLMLLIGGHITGEGRRTDTFNGSTVHSVLMDFQSDKNGGNGMLGMLTLSPRTNKIHAAAFSPHTNSGRLDGCATYTLDYDFGAKIEAFAKVATVEVSAGATATATLENMDASATYEWVAEISDKGKTTRTSARAISNK</sequence>
<protein>
    <recommendedName>
        <fullName evidence="2">Calcineurin-like phosphoesterase domain-containing protein</fullName>
    </recommendedName>
</protein>
<dbReference type="InterPro" id="IPR029052">
    <property type="entry name" value="Metallo-depent_PP-like"/>
</dbReference>
<dbReference type="PANTHER" id="PTHR43143:SF5">
    <property type="entry name" value="SECRETED PROTEIN"/>
    <property type="match status" value="1"/>
</dbReference>
<dbReference type="RefSeq" id="WP_108825194.1">
    <property type="nucleotide sequence ID" value="NZ_CP023004.1"/>
</dbReference>
<feature type="chain" id="PRO_5015879053" description="Calcineurin-like phosphoesterase domain-containing protein" evidence="1">
    <location>
        <begin position="24"/>
        <end position="632"/>
    </location>
</feature>
<dbReference type="InterPro" id="IPR004843">
    <property type="entry name" value="Calcineurin-like_PHP"/>
</dbReference>
<dbReference type="EMBL" id="CP023004">
    <property type="protein sequence ID" value="AWI09384.1"/>
    <property type="molecule type" value="Genomic_DNA"/>
</dbReference>
<dbReference type="Proteomes" id="UP000244896">
    <property type="component" value="Chromosome"/>
</dbReference>
<proteinExistence type="predicted"/>
<evidence type="ECO:0000256" key="1">
    <source>
        <dbReference type="SAM" id="SignalP"/>
    </source>
</evidence>
<dbReference type="NCBIfam" id="NF033679">
    <property type="entry name" value="DNRLRE_dom"/>
    <property type="match status" value="1"/>
</dbReference>
<feature type="domain" description="Calcineurin-like phosphoesterase" evidence="2">
    <location>
        <begin position="316"/>
        <end position="504"/>
    </location>
</feature>
<dbReference type="AlphaFoldDB" id="A0A2U8E4B0"/>
<dbReference type="KEGG" id="elut:CKA38_09115"/>
<evidence type="ECO:0000259" key="2">
    <source>
        <dbReference type="Pfam" id="PF00149"/>
    </source>
</evidence>
<name>A0A2U8E4B0_9BACT</name>
<dbReference type="InterPro" id="IPR051918">
    <property type="entry name" value="STPP_CPPED1"/>
</dbReference>
<feature type="signal peptide" evidence="1">
    <location>
        <begin position="1"/>
        <end position="23"/>
    </location>
</feature>
<organism evidence="3 4">
    <name type="scientific">Ereboglobus luteus</name>
    <dbReference type="NCBI Taxonomy" id="1796921"/>
    <lineage>
        <taxon>Bacteria</taxon>
        <taxon>Pseudomonadati</taxon>
        <taxon>Verrucomicrobiota</taxon>
        <taxon>Opitutia</taxon>
        <taxon>Opitutales</taxon>
        <taxon>Opitutaceae</taxon>
        <taxon>Ereboglobus</taxon>
    </lineage>
</organism>
<dbReference type="OrthoDB" id="200273at2"/>
<dbReference type="GO" id="GO:0016787">
    <property type="term" value="F:hydrolase activity"/>
    <property type="evidence" value="ECO:0007669"/>
    <property type="project" value="InterPro"/>
</dbReference>
<dbReference type="Gene3D" id="3.60.21.10">
    <property type="match status" value="1"/>
</dbReference>
<dbReference type="SUPFAM" id="SSF56300">
    <property type="entry name" value="Metallo-dependent phosphatases"/>
    <property type="match status" value="1"/>
</dbReference>